<evidence type="ECO:0000313" key="7">
    <source>
        <dbReference type="EMBL" id="ADQ80394.1"/>
    </source>
</evidence>
<evidence type="ECO:0000256" key="4">
    <source>
        <dbReference type="ARBA" id="ARBA00023136"/>
    </source>
</evidence>
<keyword evidence="8" id="KW-1185">Reference proteome</keyword>
<feature type="domain" description="RDD" evidence="6">
    <location>
        <begin position="19"/>
        <end position="149"/>
    </location>
</feature>
<dbReference type="AlphaFoldDB" id="E4T6Q0"/>
<evidence type="ECO:0000256" key="3">
    <source>
        <dbReference type="ARBA" id="ARBA00022989"/>
    </source>
</evidence>
<reference key="1">
    <citation type="submission" date="2010-11" db="EMBL/GenBank/DDBJ databases">
        <title>The complete genome of Paludibacter propionicigenes DSM 17365.</title>
        <authorList>
            <consortium name="US DOE Joint Genome Institute (JGI-PGF)"/>
            <person name="Lucas S."/>
            <person name="Copeland A."/>
            <person name="Lapidus A."/>
            <person name="Bruce D."/>
            <person name="Goodwin L."/>
            <person name="Pitluck S."/>
            <person name="Kyrpides N."/>
            <person name="Mavromatis K."/>
            <person name="Ivanova N."/>
            <person name="Munk A.C."/>
            <person name="Brettin T."/>
            <person name="Detter J.C."/>
            <person name="Han C."/>
            <person name="Tapia R."/>
            <person name="Land M."/>
            <person name="Hauser L."/>
            <person name="Markowitz V."/>
            <person name="Cheng J.-F."/>
            <person name="Hugenholtz P."/>
            <person name="Woyke T."/>
            <person name="Wu D."/>
            <person name="Gronow S."/>
            <person name="Wellnitz S."/>
            <person name="Brambilla E."/>
            <person name="Klenk H.-P."/>
            <person name="Eisen J.A."/>
        </authorList>
    </citation>
    <scope>NUCLEOTIDE SEQUENCE</scope>
    <source>
        <strain>WB4</strain>
    </source>
</reference>
<feature type="transmembrane region" description="Helical" evidence="5">
    <location>
        <begin position="61"/>
        <end position="80"/>
    </location>
</feature>
<dbReference type="eggNOG" id="COG1714">
    <property type="taxonomic scope" value="Bacteria"/>
</dbReference>
<dbReference type="OrthoDB" id="9814143at2"/>
<dbReference type="Pfam" id="PF06271">
    <property type="entry name" value="RDD"/>
    <property type="match status" value="1"/>
</dbReference>
<organism evidence="7 8">
    <name type="scientific">Paludibacter propionicigenes (strain DSM 17365 / JCM 13257 / WB4)</name>
    <dbReference type="NCBI Taxonomy" id="694427"/>
    <lineage>
        <taxon>Bacteria</taxon>
        <taxon>Pseudomonadati</taxon>
        <taxon>Bacteroidota</taxon>
        <taxon>Bacteroidia</taxon>
        <taxon>Bacteroidales</taxon>
        <taxon>Paludibacteraceae</taxon>
        <taxon>Paludibacter</taxon>
    </lineage>
</organism>
<evidence type="ECO:0000256" key="1">
    <source>
        <dbReference type="ARBA" id="ARBA00004141"/>
    </source>
</evidence>
<dbReference type="HOGENOM" id="CLU_054176_2_0_10"/>
<gene>
    <name evidence="7" type="ordered locus">Palpr_2258</name>
</gene>
<dbReference type="EMBL" id="CP002345">
    <property type="protein sequence ID" value="ADQ80394.1"/>
    <property type="molecule type" value="Genomic_DNA"/>
</dbReference>
<evidence type="ECO:0000259" key="6">
    <source>
        <dbReference type="Pfam" id="PF06271"/>
    </source>
</evidence>
<reference evidence="7 8" key="2">
    <citation type="journal article" date="2011" name="Stand. Genomic Sci.">
        <title>Complete genome sequence of Paludibacter propionicigenes type strain (WB4).</title>
        <authorList>
            <person name="Gronow S."/>
            <person name="Munk C."/>
            <person name="Lapidus A."/>
            <person name="Nolan M."/>
            <person name="Lucas S."/>
            <person name="Hammon N."/>
            <person name="Deshpande S."/>
            <person name="Cheng J.F."/>
            <person name="Tapia R."/>
            <person name="Han C."/>
            <person name="Goodwin L."/>
            <person name="Pitluck S."/>
            <person name="Liolios K."/>
            <person name="Ivanova N."/>
            <person name="Mavromatis K."/>
            <person name="Mikhailova N."/>
            <person name="Pati A."/>
            <person name="Chen A."/>
            <person name="Palaniappan K."/>
            <person name="Land M."/>
            <person name="Hauser L."/>
            <person name="Chang Y.J."/>
            <person name="Jeffries C.D."/>
            <person name="Brambilla E."/>
            <person name="Rohde M."/>
            <person name="Goker M."/>
            <person name="Detter J.C."/>
            <person name="Woyke T."/>
            <person name="Bristow J."/>
            <person name="Eisen J.A."/>
            <person name="Markowitz V."/>
            <person name="Hugenholtz P."/>
            <person name="Kyrpides N.C."/>
            <person name="Klenk H.P."/>
        </authorList>
    </citation>
    <scope>NUCLEOTIDE SEQUENCE [LARGE SCALE GENOMIC DNA]</scope>
    <source>
        <strain evidence="8">DSM 17365 / JCM 13257 / WB4</strain>
    </source>
</reference>
<dbReference type="RefSeq" id="WP_013445763.1">
    <property type="nucleotide sequence ID" value="NC_014734.1"/>
</dbReference>
<dbReference type="Proteomes" id="UP000008718">
    <property type="component" value="Chromosome"/>
</dbReference>
<dbReference type="InterPro" id="IPR010432">
    <property type="entry name" value="RDD"/>
</dbReference>
<name>E4T6Q0_PALPW</name>
<feature type="transmembrane region" description="Helical" evidence="5">
    <location>
        <begin position="116"/>
        <end position="136"/>
    </location>
</feature>
<dbReference type="PANTHER" id="PTHR38480:SF1">
    <property type="entry name" value="SLR0254 PROTEIN"/>
    <property type="match status" value="1"/>
</dbReference>
<keyword evidence="4 5" id="KW-0472">Membrane</keyword>
<dbReference type="GO" id="GO:0016020">
    <property type="term" value="C:membrane"/>
    <property type="evidence" value="ECO:0007669"/>
    <property type="project" value="UniProtKB-SubCell"/>
</dbReference>
<keyword evidence="2 5" id="KW-0812">Transmembrane</keyword>
<sequence>MSKLYVTTTQNVKLFFTPASVGDRMLAYGIDLLIKIAYVFIVVMVYVYVGSIGSILDGHDWLSIALFSLFMLPVVFYTLVSETLMEGQTFGKKLIKIKVIKIDGFQAGFIDYLTRWIFAIVDINIGYVPGLISMVVTTHTRRLGDLAAGTAVITEKSKYDISHTILMDVDDSYKPYFAQHQVILFSDNDIRIIKENADIAFAQVNYSIMEKLTRKIESVMNIQNPFKTERELINTLLKDYDYHTGK</sequence>
<accession>E4T6Q0</accession>
<evidence type="ECO:0000256" key="5">
    <source>
        <dbReference type="SAM" id="Phobius"/>
    </source>
</evidence>
<dbReference type="KEGG" id="ppn:Palpr_2258"/>
<proteinExistence type="predicted"/>
<keyword evidence="3 5" id="KW-1133">Transmembrane helix</keyword>
<feature type="transmembrane region" description="Helical" evidence="5">
    <location>
        <begin position="25"/>
        <end position="49"/>
    </location>
</feature>
<dbReference type="PANTHER" id="PTHR38480">
    <property type="entry name" value="SLR0254 PROTEIN"/>
    <property type="match status" value="1"/>
</dbReference>
<protein>
    <submittedName>
        <fullName evidence="7">RDD domain containing protein</fullName>
    </submittedName>
</protein>
<evidence type="ECO:0000313" key="8">
    <source>
        <dbReference type="Proteomes" id="UP000008718"/>
    </source>
</evidence>
<evidence type="ECO:0000256" key="2">
    <source>
        <dbReference type="ARBA" id="ARBA00022692"/>
    </source>
</evidence>
<comment type="subcellular location">
    <subcellularLocation>
        <location evidence="1">Membrane</location>
        <topology evidence="1">Multi-pass membrane protein</topology>
    </subcellularLocation>
</comment>
<dbReference type="STRING" id="694427.Palpr_2258"/>